<comment type="caution">
    <text evidence="2">The sequence shown here is derived from an EMBL/GenBank/DDBJ whole genome shotgun (WGS) entry which is preliminary data.</text>
</comment>
<dbReference type="GO" id="GO:0004803">
    <property type="term" value="F:transposase activity"/>
    <property type="evidence" value="ECO:0007669"/>
    <property type="project" value="InterPro"/>
</dbReference>
<organism evidence="2">
    <name type="scientific">mine drainage metagenome</name>
    <dbReference type="NCBI Taxonomy" id="410659"/>
    <lineage>
        <taxon>unclassified sequences</taxon>
        <taxon>metagenomes</taxon>
        <taxon>ecological metagenomes</taxon>
    </lineage>
</organism>
<dbReference type="Pfam" id="PF01609">
    <property type="entry name" value="DDE_Tnp_1"/>
    <property type="match status" value="1"/>
</dbReference>
<reference evidence="2" key="2">
    <citation type="journal article" date="2014" name="ISME J.">
        <title>Microbial stratification in low pH oxic and suboxic macroscopic growths along an acid mine drainage.</title>
        <authorList>
            <person name="Mendez-Garcia C."/>
            <person name="Mesa V."/>
            <person name="Sprenger R.R."/>
            <person name="Richter M."/>
            <person name="Diez M.S."/>
            <person name="Solano J."/>
            <person name="Bargiela R."/>
            <person name="Golyshina O.V."/>
            <person name="Manteca A."/>
            <person name="Ramos J.L."/>
            <person name="Gallego J.R."/>
            <person name="Llorente I."/>
            <person name="Martins Dos Santos V.A."/>
            <person name="Jensen O.N."/>
            <person name="Pelaez A.I."/>
            <person name="Sanchez J."/>
            <person name="Ferrer M."/>
        </authorList>
    </citation>
    <scope>NUCLEOTIDE SEQUENCE</scope>
</reference>
<dbReference type="AlphaFoldDB" id="T1A1Q6"/>
<dbReference type="InterPro" id="IPR012337">
    <property type="entry name" value="RNaseH-like_sf"/>
</dbReference>
<dbReference type="InterPro" id="IPR002559">
    <property type="entry name" value="Transposase_11"/>
</dbReference>
<proteinExistence type="predicted"/>
<gene>
    <name evidence="2" type="ORF">B1B_11098</name>
</gene>
<evidence type="ECO:0000259" key="1">
    <source>
        <dbReference type="Pfam" id="PF01609"/>
    </source>
</evidence>
<dbReference type="SUPFAM" id="SSF53098">
    <property type="entry name" value="Ribonuclease H-like"/>
    <property type="match status" value="1"/>
</dbReference>
<evidence type="ECO:0000313" key="2">
    <source>
        <dbReference type="EMBL" id="EQD50832.1"/>
    </source>
</evidence>
<dbReference type="GO" id="GO:0006313">
    <property type="term" value="P:DNA transposition"/>
    <property type="evidence" value="ECO:0007669"/>
    <property type="project" value="InterPro"/>
</dbReference>
<feature type="non-terminal residue" evidence="2">
    <location>
        <position position="1"/>
    </location>
</feature>
<dbReference type="GO" id="GO:0003677">
    <property type="term" value="F:DNA binding"/>
    <property type="evidence" value="ECO:0007669"/>
    <property type="project" value="InterPro"/>
</dbReference>
<dbReference type="PANTHER" id="PTHR34614:SF2">
    <property type="entry name" value="TRANSPOSASE IS4-LIKE DOMAIN-CONTAINING PROTEIN"/>
    <property type="match status" value="1"/>
</dbReference>
<protein>
    <submittedName>
        <fullName evidence="2">Transposase, IS4 family protein</fullName>
    </submittedName>
</protein>
<feature type="non-terminal residue" evidence="2">
    <location>
        <position position="305"/>
    </location>
</feature>
<accession>T1A1Q6</accession>
<name>T1A1Q6_9ZZZZ</name>
<dbReference type="EMBL" id="AUZY01007184">
    <property type="protein sequence ID" value="EQD50832.1"/>
    <property type="molecule type" value="Genomic_DNA"/>
</dbReference>
<reference evidence="2" key="1">
    <citation type="submission" date="2013-08" db="EMBL/GenBank/DDBJ databases">
        <authorList>
            <person name="Mendez C."/>
            <person name="Richter M."/>
            <person name="Ferrer M."/>
            <person name="Sanchez J."/>
        </authorList>
    </citation>
    <scope>NUCLEOTIDE SEQUENCE</scope>
</reference>
<sequence length="305" mass="35188">HVGIGMVTGRKHHFPLLSLSVKGSLHDSKTVVPVSQELKGRGLQGLTMVMDRGFPGRKTIEVVRSAGFEVLVGCPESSKEVQRAIRRWTDEEVERPGQVVPRSSKPEHAQYYRGWDGELYGAKGFLVLALDPWRRTEERVARDLMLREVAQGGWTRGKWSSLREELGRVAARSRGRRGWRVDPSAERQARRADGRFLLFTTNRELSAEEVVETYFQRDEVEKAFATLKGPLNMEPIRYRLFHHVDAYLTVICHMAYLLRAGVRWRLKEAGRRESTEEALEMLREVYWVRERTGAGYLDRWGPRDE</sequence>
<dbReference type="PANTHER" id="PTHR34614">
    <property type="match status" value="1"/>
</dbReference>
<feature type="domain" description="Transposase IS4-like" evidence="1">
    <location>
        <begin position="16"/>
        <end position="257"/>
    </location>
</feature>